<evidence type="ECO:0000256" key="6">
    <source>
        <dbReference type="ARBA" id="ARBA00023242"/>
    </source>
</evidence>
<evidence type="ECO:0000256" key="1">
    <source>
        <dbReference type="ARBA" id="ARBA00004604"/>
    </source>
</evidence>
<dbReference type="Ensembl" id="ENSXETT00000077372">
    <property type="protein sequence ID" value="ENSXETP00000101094"/>
    <property type="gene ID" value="ENSXETG00000001293"/>
</dbReference>
<keyword evidence="3" id="KW-0597">Phosphoprotein</keyword>
<feature type="region of interest" description="Disordered" evidence="12">
    <location>
        <begin position="156"/>
        <end position="186"/>
    </location>
</feature>
<dbReference type="InterPro" id="IPR001680">
    <property type="entry name" value="WD40_rpt"/>
</dbReference>
<feature type="region of interest" description="Disordered" evidence="12">
    <location>
        <begin position="72"/>
        <end position="113"/>
    </location>
</feature>
<dbReference type="AlphaFoldDB" id="A0A6I8SZP9"/>
<keyword evidence="2" id="KW-0698">rRNA processing</keyword>
<dbReference type="PANTHER" id="PTHR18359">
    <property type="entry name" value="WD-REPEAT PROTEIN-RELATED"/>
    <property type="match status" value="1"/>
</dbReference>
<evidence type="ECO:0000256" key="12">
    <source>
        <dbReference type="SAM" id="MobiDB-lite"/>
    </source>
</evidence>
<dbReference type="InterPro" id="IPR045161">
    <property type="entry name" value="Utp18"/>
</dbReference>
<dbReference type="FunCoup" id="A0A6I8SZP9">
    <property type="interactions" value="3745"/>
</dbReference>
<evidence type="ECO:0000256" key="4">
    <source>
        <dbReference type="ARBA" id="ARBA00022574"/>
    </source>
</evidence>
<comment type="similarity">
    <text evidence="7">Belongs to the WD repeat UTP18 family.</text>
</comment>
<evidence type="ECO:0000256" key="8">
    <source>
        <dbReference type="ARBA" id="ARBA00058527"/>
    </source>
</evidence>
<evidence type="ECO:0000256" key="5">
    <source>
        <dbReference type="ARBA" id="ARBA00022737"/>
    </source>
</evidence>
<dbReference type="Gene3D" id="2.130.10.10">
    <property type="entry name" value="YVTN repeat-like/Quinoprotein amine dehydrogenase"/>
    <property type="match status" value="1"/>
</dbReference>
<feature type="repeat" description="WD" evidence="11">
    <location>
        <begin position="356"/>
        <end position="385"/>
    </location>
</feature>
<evidence type="ECO:0000313" key="13">
    <source>
        <dbReference type="Ensembl" id="ENSXETP00000101094"/>
    </source>
</evidence>
<comment type="subcellular location">
    <subcellularLocation>
        <location evidence="1">Nucleus</location>
        <location evidence="1">Nucleolus</location>
    </subcellularLocation>
</comment>
<dbReference type="SUPFAM" id="SSF50978">
    <property type="entry name" value="WD40 repeat-like"/>
    <property type="match status" value="1"/>
</dbReference>
<dbReference type="Xenbase" id="XB-GENE-981919">
    <property type="gene designation" value="utp18"/>
</dbReference>
<comment type="function">
    <text evidence="8">Part of the small subunit (SSU) processome, first precursor of the small eukaryotic ribosomal subunit. During the assembly of the SSU processome in the nucleolus, many ribosome biogenesis factors, an RNA chaperone and ribosomal proteins associate with the nascent pre-rRNA and work in concert to generate RNA folding, modifications, rearrangements and cleavage as well as targeted degradation of pre-ribosomal RNA by the RNA exosome. Involved in nucleolar processing of pre-18S ribosomal RNA.</text>
</comment>
<evidence type="ECO:0000256" key="3">
    <source>
        <dbReference type="ARBA" id="ARBA00022553"/>
    </source>
</evidence>
<organism evidence="13">
    <name type="scientific">Xenopus tropicalis</name>
    <name type="common">Western clawed frog</name>
    <name type="synonym">Silurana tropicalis</name>
    <dbReference type="NCBI Taxonomy" id="8364"/>
    <lineage>
        <taxon>Eukaryota</taxon>
        <taxon>Metazoa</taxon>
        <taxon>Chordata</taxon>
        <taxon>Craniata</taxon>
        <taxon>Vertebrata</taxon>
        <taxon>Euteleostomi</taxon>
        <taxon>Amphibia</taxon>
        <taxon>Batrachia</taxon>
        <taxon>Anura</taxon>
        <taxon>Pipoidea</taxon>
        <taxon>Pipidae</taxon>
        <taxon>Xenopodinae</taxon>
        <taxon>Xenopus</taxon>
        <taxon>Silurana</taxon>
    </lineage>
</organism>
<protein>
    <recommendedName>
        <fullName evidence="9">U3 small nucleolar RNA-associated protein 18 homolog</fullName>
    </recommendedName>
    <alternativeName>
        <fullName evidence="10">WD repeat-containing protein 50</fullName>
    </alternativeName>
</protein>
<evidence type="ECO:0000256" key="11">
    <source>
        <dbReference type="PROSITE-ProRule" id="PRU00221"/>
    </source>
</evidence>
<feature type="compositionally biased region" description="Basic residues" evidence="12">
    <location>
        <begin position="13"/>
        <end position="22"/>
    </location>
</feature>
<dbReference type="GeneTree" id="ENSGT00440000033919"/>
<feature type="compositionally biased region" description="Acidic residues" evidence="12">
    <location>
        <begin position="85"/>
        <end position="94"/>
    </location>
</feature>
<evidence type="ECO:0000256" key="7">
    <source>
        <dbReference type="ARBA" id="ARBA00025767"/>
    </source>
</evidence>
<accession>A0A6I8SZP9</accession>
<dbReference type="Bgee" id="ENSXETG00000001293">
    <property type="expression patterns" value="Expressed in ovary and 14 other cell types or tissues"/>
</dbReference>
<sequence length="569" mass="64321">MLSIEGNENERKKTSHKKRRRDKSPEQEQNMKEEEELRTKHLKALADKPETDTILEELVFGGEDEFVEKLIGHSKARHTVSGDLLESDSEEETSENAAPLARKPAWVDEEDEHEENIEMTHRYRKDIMKSKTETALSKEKLQARLQEQFQKAMGGVPSWACQGSKKRISKEDEESEEENDDNLLSKTGNLLSQSSYLSKGVIQIRKCINANHERLSRVPLTTVQFHPLAQVVMTAGFDRSVSLFQVDGKRNQKIQSIHLEKFPIYKAQFSADGEQVIATGLRSKMFYIYDMMGGNIITVPRIRGLEERVIQQFEVSPNGSFLLLNGSAGYLHLLSMKTKELIGSMKMNGKSMKAVFSPDSSKVFSNSDDGFVYVWDVRSRQCLNKFTDEGSICGTSIALSRDGRYISCGSNSGVVNIYNHEDCLQQTNPRPLKAIMNLVTSASSIIFNPQTEIMAVASNKTDDAVKLVHIPSFSVFSNFPGQNKKSIHLPRAMDFSPRSGYFSIANNKGEALLYRWVICKLINLYFTFLCESLHFFIIKKYIGLSLQYYCGVGIALLAQGNAFSHLLWE</sequence>
<evidence type="ECO:0000256" key="9">
    <source>
        <dbReference type="ARBA" id="ARBA00074442"/>
    </source>
</evidence>
<dbReference type="PANTHER" id="PTHR18359:SF0">
    <property type="entry name" value="U3 SMALL NUCLEOLAR RNA-ASSOCIATED PROTEIN 18 HOMOLOG"/>
    <property type="match status" value="1"/>
</dbReference>
<evidence type="ECO:0000256" key="2">
    <source>
        <dbReference type="ARBA" id="ARBA00022552"/>
    </source>
</evidence>
<dbReference type="PROSITE" id="PS50082">
    <property type="entry name" value="WD_REPEATS_2"/>
    <property type="match status" value="1"/>
</dbReference>
<proteinExistence type="inferred from homology"/>
<dbReference type="GO" id="GO:0005730">
    <property type="term" value="C:nucleolus"/>
    <property type="evidence" value="ECO:0007669"/>
    <property type="project" value="UniProtKB-SubCell"/>
</dbReference>
<name>A0A6I8SZP9_XENTR</name>
<keyword evidence="4 11" id="KW-0853">WD repeat</keyword>
<dbReference type="GO" id="GO:0006364">
    <property type="term" value="P:rRNA processing"/>
    <property type="evidence" value="ECO:0007669"/>
    <property type="project" value="UniProtKB-KW"/>
</dbReference>
<dbReference type="InParanoid" id="A0A6I8SZP9"/>
<reference evidence="13" key="1">
    <citation type="journal article" date="2010" name="Science">
        <title>The genome of the Western clawed frog Xenopus tropicalis.</title>
        <authorList>
            <person name="Hellsten U."/>
            <person name="Harland R.M."/>
            <person name="Gilchrist M.J."/>
            <person name="Hendrix D."/>
            <person name="Jurka J."/>
            <person name="Kapitonov V."/>
            <person name="Ovcharenko I."/>
            <person name="Putnam N.H."/>
            <person name="Shu S."/>
            <person name="Taher L."/>
            <person name="Blitz I.L."/>
            <person name="Blumberg B."/>
            <person name="Dichmann D.S."/>
            <person name="Dubchak I."/>
            <person name="Amaya E."/>
            <person name="Detter J.C."/>
            <person name="Fletcher R."/>
            <person name="Gerhard D.S."/>
            <person name="Goodstein D."/>
            <person name="Graves T."/>
            <person name="Grigoriev I.V."/>
            <person name="Grimwood J."/>
            <person name="Kawashima T."/>
            <person name="Lindquist E."/>
            <person name="Lucas S.M."/>
            <person name="Mead P.E."/>
            <person name="Mitros T."/>
            <person name="Ogino H."/>
            <person name="Ohta Y."/>
            <person name="Poliakov A.V."/>
            <person name="Pollet N."/>
            <person name="Robert J."/>
            <person name="Salamov A."/>
            <person name="Sater A.K."/>
            <person name="Schmutz J."/>
            <person name="Terry A."/>
            <person name="Vize P.D."/>
            <person name="Warren W.C."/>
            <person name="Wells D."/>
            <person name="Wills A."/>
            <person name="Wilson R.K."/>
            <person name="Zimmerman L.B."/>
            <person name="Zorn A.M."/>
            <person name="Grainger R."/>
            <person name="Grammer T."/>
            <person name="Khokha M.K."/>
            <person name="Richardson P.M."/>
            <person name="Rokhsar D.S."/>
        </authorList>
    </citation>
    <scope>NUCLEOTIDE SEQUENCE [LARGE SCALE GENOMIC DNA]</scope>
    <source>
        <strain evidence="13">Nigerian</strain>
    </source>
</reference>
<feature type="compositionally biased region" description="Basic and acidic residues" evidence="12">
    <location>
        <begin position="23"/>
        <end position="45"/>
    </location>
</feature>
<dbReference type="Pfam" id="PF00400">
    <property type="entry name" value="WD40"/>
    <property type="match status" value="2"/>
</dbReference>
<dbReference type="FunFam" id="2.130.10.10:FF:000121">
    <property type="entry name" value="U3 small nucleolar RNA-associated protein 18 homolog"/>
    <property type="match status" value="1"/>
</dbReference>
<keyword evidence="5" id="KW-0677">Repeat</keyword>
<feature type="compositionally biased region" description="Acidic residues" evidence="12">
    <location>
        <begin position="171"/>
        <end position="181"/>
    </location>
</feature>
<reference evidence="13" key="2">
    <citation type="submission" date="2020-05" db="UniProtKB">
        <authorList>
            <consortium name="Ensembl"/>
        </authorList>
    </citation>
    <scope>IDENTIFICATION</scope>
</reference>
<evidence type="ECO:0000256" key="10">
    <source>
        <dbReference type="ARBA" id="ARBA00075773"/>
    </source>
</evidence>
<keyword evidence="6" id="KW-0539">Nucleus</keyword>
<dbReference type="InterPro" id="IPR015943">
    <property type="entry name" value="WD40/YVTN_repeat-like_dom_sf"/>
</dbReference>
<dbReference type="SMART" id="SM00320">
    <property type="entry name" value="WD40"/>
    <property type="match status" value="4"/>
</dbReference>
<gene>
    <name evidence="13" type="primary">utp18</name>
</gene>
<dbReference type="InterPro" id="IPR036322">
    <property type="entry name" value="WD40_repeat_dom_sf"/>
</dbReference>
<feature type="region of interest" description="Disordered" evidence="12">
    <location>
        <begin position="1"/>
        <end position="45"/>
    </location>
</feature>